<name>A0A7S0QQB7_9CRYP</name>
<dbReference type="InterPro" id="IPR036265">
    <property type="entry name" value="HIT-like_sf"/>
</dbReference>
<evidence type="ECO:0000259" key="5">
    <source>
        <dbReference type="PROSITE" id="PS51084"/>
    </source>
</evidence>
<feature type="active site" description="Tele-AMP-histidine intermediate" evidence="1">
    <location>
        <position position="103"/>
    </location>
</feature>
<feature type="compositionally biased region" description="Basic and acidic residues" evidence="4">
    <location>
        <begin position="144"/>
        <end position="155"/>
    </location>
</feature>
<dbReference type="AlphaFoldDB" id="A0A7S0QQB7"/>
<feature type="domain" description="HIT" evidence="5">
    <location>
        <begin position="6"/>
        <end position="116"/>
    </location>
</feature>
<reference evidence="6" key="1">
    <citation type="submission" date="2021-01" db="EMBL/GenBank/DDBJ databases">
        <authorList>
            <person name="Corre E."/>
            <person name="Pelletier E."/>
            <person name="Niang G."/>
            <person name="Scheremetjew M."/>
            <person name="Finn R."/>
            <person name="Kale V."/>
            <person name="Holt S."/>
            <person name="Cochrane G."/>
            <person name="Meng A."/>
            <person name="Brown T."/>
            <person name="Cohen L."/>
        </authorList>
    </citation>
    <scope>NUCLEOTIDE SEQUENCE</scope>
    <source>
        <strain evidence="6">CCAP979/52</strain>
    </source>
</reference>
<proteinExistence type="predicted"/>
<evidence type="ECO:0000256" key="4">
    <source>
        <dbReference type="SAM" id="MobiDB-lite"/>
    </source>
</evidence>
<dbReference type="InterPro" id="IPR019808">
    <property type="entry name" value="Histidine_triad_CS"/>
</dbReference>
<evidence type="ECO:0000256" key="3">
    <source>
        <dbReference type="PROSITE-ProRule" id="PRU00464"/>
    </source>
</evidence>
<dbReference type="PROSITE" id="PS00892">
    <property type="entry name" value="HIT_1"/>
    <property type="match status" value="1"/>
</dbReference>
<dbReference type="PANTHER" id="PTHR46648">
    <property type="entry name" value="HIT FAMILY PROTEIN 1"/>
    <property type="match status" value="1"/>
</dbReference>
<dbReference type="SUPFAM" id="SSF54197">
    <property type="entry name" value="HIT-like"/>
    <property type="match status" value="1"/>
</dbReference>
<evidence type="ECO:0000313" key="6">
    <source>
        <dbReference type="EMBL" id="CAD8642884.1"/>
    </source>
</evidence>
<protein>
    <recommendedName>
        <fullName evidence="5">HIT domain-containing protein</fullName>
    </recommendedName>
</protein>
<dbReference type="InterPro" id="IPR011146">
    <property type="entry name" value="HIT-like"/>
</dbReference>
<organism evidence="6">
    <name type="scientific">Cryptomonas curvata</name>
    <dbReference type="NCBI Taxonomy" id="233186"/>
    <lineage>
        <taxon>Eukaryota</taxon>
        <taxon>Cryptophyceae</taxon>
        <taxon>Cryptomonadales</taxon>
        <taxon>Cryptomonadaceae</taxon>
        <taxon>Cryptomonas</taxon>
    </lineage>
</organism>
<feature type="region of interest" description="Disordered" evidence="4">
    <location>
        <begin position="123"/>
        <end position="155"/>
    </location>
</feature>
<dbReference type="PANTHER" id="PTHR46648:SF1">
    <property type="entry name" value="ADENOSINE 5'-MONOPHOSPHORAMIDASE HNT1"/>
    <property type="match status" value="1"/>
</dbReference>
<feature type="short sequence motif" description="Histidine triad motif" evidence="2 3">
    <location>
        <begin position="101"/>
        <end position="105"/>
    </location>
</feature>
<dbReference type="PRINTS" id="PR00332">
    <property type="entry name" value="HISTRIAD"/>
</dbReference>
<dbReference type="InterPro" id="IPR001310">
    <property type="entry name" value="Histidine_triad_HIT"/>
</dbReference>
<gene>
    <name evidence="6" type="ORF">CCUR1050_LOCUS20568</name>
</gene>
<evidence type="ECO:0000256" key="1">
    <source>
        <dbReference type="PIRSR" id="PIRSR601310-1"/>
    </source>
</evidence>
<dbReference type="PROSITE" id="PS51084">
    <property type="entry name" value="HIT_2"/>
    <property type="match status" value="1"/>
</dbReference>
<dbReference type="Gene3D" id="3.30.428.10">
    <property type="entry name" value="HIT-like"/>
    <property type="match status" value="1"/>
</dbReference>
<dbReference type="GO" id="GO:0009117">
    <property type="term" value="P:nucleotide metabolic process"/>
    <property type="evidence" value="ECO:0007669"/>
    <property type="project" value="TreeGrafter"/>
</dbReference>
<dbReference type="Pfam" id="PF01230">
    <property type="entry name" value="HIT"/>
    <property type="match status" value="1"/>
</dbReference>
<sequence>MATKSLFSMLINDRPGNFSEQVVYEDELVVAFLDKFPAVPGHTLVVPREQVEKIHELSPETASALGLALAKVAAKVVEATGTNQYNVLVNNGADSGQEIPHVHFHIIPRTAGDYSQSWAKSIESTRTAANPKPAKLPDNGEFDGDLKTLRDKIRG</sequence>
<evidence type="ECO:0000256" key="2">
    <source>
        <dbReference type="PIRSR" id="PIRSR601310-3"/>
    </source>
</evidence>
<accession>A0A7S0QQB7</accession>
<dbReference type="EMBL" id="HBEZ01037402">
    <property type="protein sequence ID" value="CAD8642884.1"/>
    <property type="molecule type" value="Transcribed_RNA"/>
</dbReference>
<dbReference type="GO" id="GO:0003824">
    <property type="term" value="F:catalytic activity"/>
    <property type="evidence" value="ECO:0007669"/>
    <property type="project" value="InterPro"/>
</dbReference>